<organism evidence="9 10">
    <name type="scientific">Candidatus Daviesbacteria bacterium RIFCSPHIGHO2_02_FULL_43_12</name>
    <dbReference type="NCBI Taxonomy" id="1797776"/>
    <lineage>
        <taxon>Bacteria</taxon>
        <taxon>Candidatus Daviesiibacteriota</taxon>
    </lineage>
</organism>
<evidence type="ECO:0000256" key="4">
    <source>
        <dbReference type="ARBA" id="ARBA00023157"/>
    </source>
</evidence>
<dbReference type="Proteomes" id="UP000177328">
    <property type="component" value="Unassembled WGS sequence"/>
</dbReference>
<name>A0A1F5KI60_9BACT</name>
<dbReference type="InterPro" id="IPR036188">
    <property type="entry name" value="FAD/NAD-bd_sf"/>
</dbReference>
<feature type="domain" description="FAD/NAD(P)-binding" evidence="8">
    <location>
        <begin position="4"/>
        <end position="290"/>
    </location>
</feature>
<protein>
    <recommendedName>
        <fullName evidence="6">Thioredoxin reductase</fullName>
        <ecNumber evidence="6">1.8.1.9</ecNumber>
    </recommendedName>
</protein>
<evidence type="ECO:0000313" key="10">
    <source>
        <dbReference type="Proteomes" id="UP000177328"/>
    </source>
</evidence>
<evidence type="ECO:0000259" key="8">
    <source>
        <dbReference type="Pfam" id="PF07992"/>
    </source>
</evidence>
<dbReference type="Gene3D" id="3.50.50.60">
    <property type="entry name" value="FAD/NAD(P)-binding domain"/>
    <property type="match status" value="2"/>
</dbReference>
<dbReference type="AlphaFoldDB" id="A0A1F5KI60"/>
<keyword evidence="2 6" id="KW-0274">FAD</keyword>
<comment type="subunit">
    <text evidence="6">Homodimer.</text>
</comment>
<reference evidence="9 10" key="1">
    <citation type="journal article" date="2016" name="Nat. Commun.">
        <title>Thousands of microbial genomes shed light on interconnected biogeochemical processes in an aquifer system.</title>
        <authorList>
            <person name="Anantharaman K."/>
            <person name="Brown C.T."/>
            <person name="Hug L.A."/>
            <person name="Sharon I."/>
            <person name="Castelle C.J."/>
            <person name="Probst A.J."/>
            <person name="Thomas B.C."/>
            <person name="Singh A."/>
            <person name="Wilkins M.J."/>
            <person name="Karaoz U."/>
            <person name="Brodie E.L."/>
            <person name="Williams K.H."/>
            <person name="Hubbard S.S."/>
            <person name="Banfield J.F."/>
        </authorList>
    </citation>
    <scope>NUCLEOTIDE SEQUENCE [LARGE SCALE GENOMIC DNA]</scope>
</reference>
<dbReference type="GO" id="GO:0019430">
    <property type="term" value="P:removal of superoxide radicals"/>
    <property type="evidence" value="ECO:0007669"/>
    <property type="project" value="UniProtKB-UniRule"/>
</dbReference>
<comment type="cofactor">
    <cofactor evidence="7">
        <name>FAD</name>
        <dbReference type="ChEBI" id="CHEBI:57692"/>
    </cofactor>
    <text evidence="7">Binds 1 FAD per subunit.</text>
</comment>
<dbReference type="EMBL" id="MFDD01000008">
    <property type="protein sequence ID" value="OGE40602.1"/>
    <property type="molecule type" value="Genomic_DNA"/>
</dbReference>
<dbReference type="InterPro" id="IPR023753">
    <property type="entry name" value="FAD/NAD-binding_dom"/>
</dbReference>
<proteinExistence type="inferred from homology"/>
<gene>
    <name evidence="9" type="ORF">A3D25_00605</name>
</gene>
<dbReference type="InterPro" id="IPR050097">
    <property type="entry name" value="Ferredoxin-NADP_redctase_2"/>
</dbReference>
<dbReference type="PRINTS" id="PR00469">
    <property type="entry name" value="PNDRDTASEII"/>
</dbReference>
<keyword evidence="3 6" id="KW-0560">Oxidoreductase</keyword>
<dbReference type="InterPro" id="IPR008255">
    <property type="entry name" value="Pyr_nucl-diS_OxRdtase_2_AS"/>
</dbReference>
<evidence type="ECO:0000256" key="5">
    <source>
        <dbReference type="ARBA" id="ARBA00023284"/>
    </source>
</evidence>
<dbReference type="Pfam" id="PF07992">
    <property type="entry name" value="Pyr_redox_2"/>
    <property type="match status" value="1"/>
</dbReference>
<keyword evidence="5 6" id="KW-0676">Redox-active center</keyword>
<keyword evidence="7" id="KW-0521">NADP</keyword>
<evidence type="ECO:0000256" key="1">
    <source>
        <dbReference type="ARBA" id="ARBA00022630"/>
    </source>
</evidence>
<accession>A0A1F5KI60</accession>
<dbReference type="PRINTS" id="PR00368">
    <property type="entry name" value="FADPNR"/>
</dbReference>
<dbReference type="PROSITE" id="PS00573">
    <property type="entry name" value="PYRIDINE_REDOX_2"/>
    <property type="match status" value="1"/>
</dbReference>
<comment type="similarity">
    <text evidence="6">Belongs to the class-II pyridine nucleotide-disulfide oxidoreductase family.</text>
</comment>
<evidence type="ECO:0000313" key="9">
    <source>
        <dbReference type="EMBL" id="OGE40602.1"/>
    </source>
</evidence>
<sequence length="308" mass="33059">MTEKLIIIGSGPAGLSAAIYAARGGLNPVVISGREAGGQLILTTDVDDFPGFEEGIQGPDLMMKMRQQAARFAARFVEEDVVSVDFSKTPFTINTESQTLQSESVIVATGASAMWLGIPSEAALIGKGISACAVCDGLFFKDKDVYVVGGGDTAMREAQHLSKVCRTVTIIHRRGEFRAQAALQNLLKQKTNVKFMMESVIDEYLGSTHLTGVKIKNTRTGEIVEHTIDGVFVAIGHSPNTTFLKDQLDLDEKGYIQVFEQTKTSVTGVFVAGDVADHRYRQAVTAAGAGCMAALDVESFLEEAQNTV</sequence>
<dbReference type="SUPFAM" id="SSF51905">
    <property type="entry name" value="FAD/NAD(P)-binding domain"/>
    <property type="match status" value="1"/>
</dbReference>
<evidence type="ECO:0000256" key="6">
    <source>
        <dbReference type="RuleBase" id="RU003880"/>
    </source>
</evidence>
<dbReference type="GO" id="GO:0005737">
    <property type="term" value="C:cytoplasm"/>
    <property type="evidence" value="ECO:0007669"/>
    <property type="project" value="InterPro"/>
</dbReference>
<dbReference type="PANTHER" id="PTHR48105">
    <property type="entry name" value="THIOREDOXIN REDUCTASE 1-RELATED-RELATED"/>
    <property type="match status" value="1"/>
</dbReference>
<comment type="caution">
    <text evidence="9">The sequence shown here is derived from an EMBL/GenBank/DDBJ whole genome shotgun (WGS) entry which is preliminary data.</text>
</comment>
<keyword evidence="1 6" id="KW-0285">Flavoprotein</keyword>
<keyword evidence="4" id="KW-1015">Disulfide bond</keyword>
<evidence type="ECO:0000256" key="3">
    <source>
        <dbReference type="ARBA" id="ARBA00023002"/>
    </source>
</evidence>
<dbReference type="EC" id="1.8.1.9" evidence="6"/>
<dbReference type="NCBIfam" id="TIGR01292">
    <property type="entry name" value="TRX_reduct"/>
    <property type="match status" value="1"/>
</dbReference>
<dbReference type="GO" id="GO:0004791">
    <property type="term" value="F:thioredoxin-disulfide reductase (NADPH) activity"/>
    <property type="evidence" value="ECO:0007669"/>
    <property type="project" value="UniProtKB-UniRule"/>
</dbReference>
<evidence type="ECO:0000256" key="2">
    <source>
        <dbReference type="ARBA" id="ARBA00022827"/>
    </source>
</evidence>
<dbReference type="InterPro" id="IPR005982">
    <property type="entry name" value="Thioredox_Rdtase"/>
</dbReference>
<comment type="catalytic activity">
    <reaction evidence="6">
        <text>[thioredoxin]-dithiol + NADP(+) = [thioredoxin]-disulfide + NADPH + H(+)</text>
        <dbReference type="Rhea" id="RHEA:20345"/>
        <dbReference type="Rhea" id="RHEA-COMP:10698"/>
        <dbReference type="Rhea" id="RHEA-COMP:10700"/>
        <dbReference type="ChEBI" id="CHEBI:15378"/>
        <dbReference type="ChEBI" id="CHEBI:29950"/>
        <dbReference type="ChEBI" id="CHEBI:50058"/>
        <dbReference type="ChEBI" id="CHEBI:57783"/>
        <dbReference type="ChEBI" id="CHEBI:58349"/>
        <dbReference type="EC" id="1.8.1.9"/>
    </reaction>
</comment>
<evidence type="ECO:0000256" key="7">
    <source>
        <dbReference type="RuleBase" id="RU003881"/>
    </source>
</evidence>